<evidence type="ECO:0000313" key="2">
    <source>
        <dbReference type="Proteomes" id="UP000298030"/>
    </source>
</evidence>
<evidence type="ECO:0000313" key="1">
    <source>
        <dbReference type="EMBL" id="TEB21560.1"/>
    </source>
</evidence>
<gene>
    <name evidence="1" type="ORF">FA13DRAFT_1716733</name>
</gene>
<accession>A0A4Y7SI41</accession>
<protein>
    <submittedName>
        <fullName evidence="1">Uncharacterized protein</fullName>
    </submittedName>
</protein>
<name>A0A4Y7SI41_COPMI</name>
<sequence>MLVYKKHQPALDDQQSRVARQWVEEALDRVPWFFAPGLHWVLMTGWHPTNAPRPYLTVRGFDDVGWAHRTIHVLDANGTHHLFWNGGRSFGWGKDGSLPLKFCSDCDNL</sequence>
<proteinExistence type="predicted"/>
<dbReference type="EMBL" id="QPFP01000107">
    <property type="protein sequence ID" value="TEB21560.1"/>
    <property type="molecule type" value="Genomic_DNA"/>
</dbReference>
<organism evidence="1 2">
    <name type="scientific">Coprinellus micaceus</name>
    <name type="common">Glistening ink-cap mushroom</name>
    <name type="synonym">Coprinus micaceus</name>
    <dbReference type="NCBI Taxonomy" id="71717"/>
    <lineage>
        <taxon>Eukaryota</taxon>
        <taxon>Fungi</taxon>
        <taxon>Dikarya</taxon>
        <taxon>Basidiomycota</taxon>
        <taxon>Agaricomycotina</taxon>
        <taxon>Agaricomycetes</taxon>
        <taxon>Agaricomycetidae</taxon>
        <taxon>Agaricales</taxon>
        <taxon>Agaricineae</taxon>
        <taxon>Psathyrellaceae</taxon>
        <taxon>Coprinellus</taxon>
    </lineage>
</organism>
<comment type="caution">
    <text evidence="1">The sequence shown here is derived from an EMBL/GenBank/DDBJ whole genome shotgun (WGS) entry which is preliminary data.</text>
</comment>
<dbReference type="OrthoDB" id="3108466at2759"/>
<dbReference type="Proteomes" id="UP000298030">
    <property type="component" value="Unassembled WGS sequence"/>
</dbReference>
<dbReference type="AlphaFoldDB" id="A0A4Y7SI41"/>
<reference evidence="1 2" key="1">
    <citation type="journal article" date="2019" name="Nat. Ecol. Evol.">
        <title>Megaphylogeny resolves global patterns of mushroom evolution.</title>
        <authorList>
            <person name="Varga T."/>
            <person name="Krizsan K."/>
            <person name="Foldi C."/>
            <person name="Dima B."/>
            <person name="Sanchez-Garcia M."/>
            <person name="Sanchez-Ramirez S."/>
            <person name="Szollosi G.J."/>
            <person name="Szarkandi J.G."/>
            <person name="Papp V."/>
            <person name="Albert L."/>
            <person name="Andreopoulos W."/>
            <person name="Angelini C."/>
            <person name="Antonin V."/>
            <person name="Barry K.W."/>
            <person name="Bougher N.L."/>
            <person name="Buchanan P."/>
            <person name="Buyck B."/>
            <person name="Bense V."/>
            <person name="Catcheside P."/>
            <person name="Chovatia M."/>
            <person name="Cooper J."/>
            <person name="Damon W."/>
            <person name="Desjardin D."/>
            <person name="Finy P."/>
            <person name="Geml J."/>
            <person name="Haridas S."/>
            <person name="Hughes K."/>
            <person name="Justo A."/>
            <person name="Karasinski D."/>
            <person name="Kautmanova I."/>
            <person name="Kiss B."/>
            <person name="Kocsube S."/>
            <person name="Kotiranta H."/>
            <person name="LaButti K.M."/>
            <person name="Lechner B.E."/>
            <person name="Liimatainen K."/>
            <person name="Lipzen A."/>
            <person name="Lukacs Z."/>
            <person name="Mihaltcheva S."/>
            <person name="Morgado L.N."/>
            <person name="Niskanen T."/>
            <person name="Noordeloos M.E."/>
            <person name="Ohm R.A."/>
            <person name="Ortiz-Santana B."/>
            <person name="Ovrebo C."/>
            <person name="Racz N."/>
            <person name="Riley R."/>
            <person name="Savchenko A."/>
            <person name="Shiryaev A."/>
            <person name="Soop K."/>
            <person name="Spirin V."/>
            <person name="Szebenyi C."/>
            <person name="Tomsovsky M."/>
            <person name="Tulloss R.E."/>
            <person name="Uehling J."/>
            <person name="Grigoriev I.V."/>
            <person name="Vagvolgyi C."/>
            <person name="Papp T."/>
            <person name="Martin F.M."/>
            <person name="Miettinen O."/>
            <person name="Hibbett D.S."/>
            <person name="Nagy L.G."/>
        </authorList>
    </citation>
    <scope>NUCLEOTIDE SEQUENCE [LARGE SCALE GENOMIC DNA]</scope>
    <source>
        <strain evidence="1 2">FP101781</strain>
    </source>
</reference>
<keyword evidence="2" id="KW-1185">Reference proteome</keyword>